<proteinExistence type="predicted"/>
<dbReference type="GO" id="GO:0051213">
    <property type="term" value="F:dioxygenase activity"/>
    <property type="evidence" value="ECO:0007669"/>
    <property type="project" value="UniProtKB-KW"/>
</dbReference>
<dbReference type="Gene3D" id="3.10.180.10">
    <property type="entry name" value="2,3-Dihydroxybiphenyl 1,2-Dioxygenase, domain 1"/>
    <property type="match status" value="2"/>
</dbReference>
<dbReference type="InterPro" id="IPR052537">
    <property type="entry name" value="Extradiol_RC_dioxygenase"/>
</dbReference>
<dbReference type="RefSeq" id="WP_227230361.1">
    <property type="nucleotide sequence ID" value="NZ_JAJCVJ010000002.1"/>
</dbReference>
<dbReference type="InterPro" id="IPR029068">
    <property type="entry name" value="Glyas_Bleomycin-R_OHBP_Dase"/>
</dbReference>
<comment type="caution">
    <text evidence="2">The sequence shown here is derived from an EMBL/GenBank/DDBJ whole genome shotgun (WGS) entry which is preliminary data.</text>
</comment>
<dbReference type="AlphaFoldDB" id="A0ABD5RDQ8"/>
<dbReference type="EMBL" id="JBHSKX010000002">
    <property type="protein sequence ID" value="MFC5368128.1"/>
    <property type="molecule type" value="Genomic_DNA"/>
</dbReference>
<evidence type="ECO:0000313" key="2">
    <source>
        <dbReference type="EMBL" id="MFC5368128.1"/>
    </source>
</evidence>
<keyword evidence="2" id="KW-0560">Oxidoreductase</keyword>
<feature type="domain" description="VOC" evidence="1">
    <location>
        <begin position="156"/>
        <end position="278"/>
    </location>
</feature>
<dbReference type="PANTHER" id="PTHR36110:SF2">
    <property type="entry name" value="RING-CLEAVING DIOXYGENASE MHQE-RELATED"/>
    <property type="match status" value="1"/>
</dbReference>
<dbReference type="Proteomes" id="UP001596201">
    <property type="component" value="Unassembled WGS sequence"/>
</dbReference>
<organism evidence="2 3">
    <name type="scientific">Salinirubrum litoreum</name>
    <dbReference type="NCBI Taxonomy" id="1126234"/>
    <lineage>
        <taxon>Archaea</taxon>
        <taxon>Methanobacteriati</taxon>
        <taxon>Methanobacteriota</taxon>
        <taxon>Stenosarchaea group</taxon>
        <taxon>Halobacteria</taxon>
        <taxon>Halobacteriales</taxon>
        <taxon>Haloferacaceae</taxon>
        <taxon>Salinirubrum</taxon>
    </lineage>
</organism>
<dbReference type="PANTHER" id="PTHR36110">
    <property type="entry name" value="RING-CLEAVING DIOXYGENASE MHQE-RELATED"/>
    <property type="match status" value="1"/>
</dbReference>
<gene>
    <name evidence="2" type="ORF">ACFPJ5_14425</name>
</gene>
<dbReference type="SUPFAM" id="SSF54593">
    <property type="entry name" value="Glyoxalase/Bleomycin resistance protein/Dihydroxybiphenyl dioxygenase"/>
    <property type="match status" value="1"/>
</dbReference>
<dbReference type="InterPro" id="IPR037523">
    <property type="entry name" value="VOC_core"/>
</dbReference>
<dbReference type="Pfam" id="PF00903">
    <property type="entry name" value="Glyoxalase"/>
    <property type="match status" value="2"/>
</dbReference>
<dbReference type="CDD" id="cd08347">
    <property type="entry name" value="PcpA_C_like"/>
    <property type="match status" value="1"/>
</dbReference>
<dbReference type="InterPro" id="IPR004360">
    <property type="entry name" value="Glyas_Fos-R_dOase_dom"/>
</dbReference>
<protein>
    <submittedName>
        <fullName evidence="2">Ring-cleaving dioxygenase</fullName>
    </submittedName>
</protein>
<keyword evidence="3" id="KW-1185">Reference proteome</keyword>
<evidence type="ECO:0000313" key="3">
    <source>
        <dbReference type="Proteomes" id="UP001596201"/>
    </source>
</evidence>
<evidence type="ECO:0000259" key="1">
    <source>
        <dbReference type="PROSITE" id="PS51819"/>
    </source>
</evidence>
<feature type="domain" description="VOC" evidence="1">
    <location>
        <begin position="7"/>
        <end position="132"/>
    </location>
</feature>
<keyword evidence="2" id="KW-0223">Dioxygenase</keyword>
<accession>A0ABD5RDQ8</accession>
<dbReference type="PROSITE" id="PS51819">
    <property type="entry name" value="VOC"/>
    <property type="match status" value="2"/>
</dbReference>
<name>A0ABD5RDQ8_9EURY</name>
<reference evidence="2 3" key="1">
    <citation type="journal article" date="2019" name="Int. J. Syst. Evol. Microbiol.">
        <title>The Global Catalogue of Microorganisms (GCM) 10K type strain sequencing project: providing services to taxonomists for standard genome sequencing and annotation.</title>
        <authorList>
            <consortium name="The Broad Institute Genomics Platform"/>
            <consortium name="The Broad Institute Genome Sequencing Center for Infectious Disease"/>
            <person name="Wu L."/>
            <person name="Ma J."/>
        </authorList>
    </citation>
    <scope>NUCLEOTIDE SEQUENCE [LARGE SCALE GENOMIC DNA]</scope>
    <source>
        <strain evidence="2 3">CGMCC 1.12237</strain>
    </source>
</reference>
<sequence length="325" mass="35381">MAPPTAGLHHVTAIAGDPQRNADFYVGTLGLRFVKRTVNHDDTGTYHFYFGDNRGTPGTNITFFPWTDDGRQGQFGAGQTRDTAYLISPDSVDYWLDRLADHCVDVEEDDRFGETVLRFADPDGIGLELVASADAADSPADPWPDSDVPAEHQLRGFHSATLAVAEVDPTAEILTGVLGYEREAEIEEDGKRRVRFRTQDGGPGSVVDLVETDAGRGQMGVGTVHHVAFTAESVADQEQYIEAYAEHGLEATDPIDRKYFTAIYCREPGGVLFEIATTGPGFAADESVDDLGSRLTLPEWLEDERAEIEASLAEFDPDAVPGADR</sequence>